<evidence type="ECO:0000313" key="2">
    <source>
        <dbReference type="Proteomes" id="UP000199233"/>
    </source>
</evidence>
<dbReference type="OrthoDB" id="190628at2"/>
<dbReference type="AlphaFoldDB" id="A0A1H9M996"/>
<name>A0A1H9M996_9GAMM</name>
<sequence length="434" mass="46177">MTTLNLETLNQAVSGAVAAIRCNVRLQPAGGPGDKVFPPTYVADDKQNPLKYAHETRRIGGQDVKVVLLDSVASQANRLEDALRAAWEAGQLDFPVVGVDFGSEPGLEDLGLLTTLQTPHRIADALLRDAFWQPSADQAPVPFRHSRDGEAYTLASFKNATAVYRLCPTALVFGVWDSTGPRGGLGSKFQRALVSEVIGVDFSPGVKTASRIDSAAISSGVPIYHLAGDDSDWTLDPVEAEKDKQGKPILYKSSKEQSTGKASAINHSNFRPSKDFTAGGVTFDYAQQTTVLSLPALRRLRFPVSVDGSAIPTASRAAAESAARTALAALALAAIALQRNQGYDLRSRSLLVPESATPLAFEFISSEGGEPITYTVTTQQVLDLFKAASAAAAQLGFAWQRAPLTLKPMPKLVSLIRESRKLAAKSETEAAGSA</sequence>
<reference evidence="1 2" key="1">
    <citation type="submission" date="2016-10" db="EMBL/GenBank/DDBJ databases">
        <authorList>
            <person name="de Groot N.N."/>
        </authorList>
    </citation>
    <scope>NUCLEOTIDE SEQUENCE [LARGE SCALE GENOMIC DNA]</scope>
    <source>
        <strain evidence="1 2">DSM 25927</strain>
    </source>
</reference>
<dbReference type="NCBIfam" id="TIGR02570">
    <property type="entry name" value="cas7_GSU0053"/>
    <property type="match status" value="1"/>
</dbReference>
<accession>A0A1H9M996</accession>
<dbReference type="Pfam" id="PF09617">
    <property type="entry name" value="Cas_GSU0053"/>
    <property type="match status" value="1"/>
</dbReference>
<dbReference type="STRING" id="489703.SAMN04488038_12013"/>
<dbReference type="InterPro" id="IPR013403">
    <property type="entry name" value="CRISPR-assoc_prot_Csb1/Cas7u"/>
</dbReference>
<gene>
    <name evidence="1" type="ORF">SAMN04488038_12013</name>
</gene>
<dbReference type="RefSeq" id="WP_093289560.1">
    <property type="nucleotide sequence ID" value="NZ_FOFS01000020.1"/>
</dbReference>
<organism evidence="1 2">
    <name type="scientific">Solimonas aquatica</name>
    <dbReference type="NCBI Taxonomy" id="489703"/>
    <lineage>
        <taxon>Bacteria</taxon>
        <taxon>Pseudomonadati</taxon>
        <taxon>Pseudomonadota</taxon>
        <taxon>Gammaproteobacteria</taxon>
        <taxon>Nevskiales</taxon>
        <taxon>Nevskiaceae</taxon>
        <taxon>Solimonas</taxon>
    </lineage>
</organism>
<evidence type="ECO:0000313" key="1">
    <source>
        <dbReference type="EMBL" id="SER20254.1"/>
    </source>
</evidence>
<dbReference type="EMBL" id="FOFS01000020">
    <property type="protein sequence ID" value="SER20254.1"/>
    <property type="molecule type" value="Genomic_DNA"/>
</dbReference>
<keyword evidence="2" id="KW-1185">Reference proteome</keyword>
<proteinExistence type="predicted"/>
<protein>
    <submittedName>
        <fullName evidence="1">CRISPR-associated protein Csb1</fullName>
    </submittedName>
</protein>
<dbReference type="Proteomes" id="UP000199233">
    <property type="component" value="Unassembled WGS sequence"/>
</dbReference>